<feature type="domain" description="Plastid division protein CDP1-like 2nd alpha solenoid" evidence="3">
    <location>
        <begin position="144"/>
        <end position="296"/>
    </location>
</feature>
<dbReference type="InterPro" id="IPR025344">
    <property type="entry name" value="CDP1-like_IMS"/>
</dbReference>
<evidence type="ECO:0000256" key="1">
    <source>
        <dbReference type="SAM" id="MobiDB-lite"/>
    </source>
</evidence>
<dbReference type="InterPro" id="IPR044685">
    <property type="entry name" value="CPD1-like"/>
</dbReference>
<feature type="domain" description="Plastid division protein CDP1-like IMS" evidence="2">
    <location>
        <begin position="430"/>
        <end position="543"/>
    </location>
</feature>
<gene>
    <name evidence="4" type="ORF">g.89203</name>
</gene>
<name>A0A1D2AGM8_AUXPR</name>
<sequence length="550" mass="56532">AAAPAPGAAGLACAEMDAALGALRGAGGRGAPLAPELAREIAAALGALRASALVEALRDPGAGDTPARRSSVAALRSALLEAGATRGALSLSRREGGAGRLGPEEAAAALGALNADELAGVADWERVAGDRGAFPWATPDVLTEAVLACIVTGFTRRRPRLVATAAAVAASIQSQRDTTIHLAVCRVLLGAPEAALEILEEDERIGATLGAAALETPGPDDAFPSRDGVMDWIRAQAPGDPLPGLCAFVEKWLELKAIPHFRVLDGSEPGPGQSEPVSLVPYFDDMAVQASLSGSADGSLRFLSGIQSILSGLPGRLGQLGPGVQRTLDKARSSAPGGPTLIKRALQLVLGASMLAVLSMLASRQLTSSQREPSAIRQVATLASQGGRKRRQGSTGKEAAIAGQSGAAPEAAEPQPAPRREAPSLARSQAETLIQRWLAAKADAMGPRHRTQALASVLTEPILGAVRAEADEAAASGWFWNIRPLKSRVNSISSTPGGPTLVLATVDESADLWASNGKKGDSYRTTYQVEYTMVHVGGQWRISSALVIGG</sequence>
<dbReference type="AlphaFoldDB" id="A0A1D2AGM8"/>
<dbReference type="EMBL" id="GDKF01000252">
    <property type="protein sequence ID" value="JAT78370.1"/>
    <property type="molecule type" value="Transcribed_RNA"/>
</dbReference>
<feature type="region of interest" description="Disordered" evidence="1">
    <location>
        <begin position="381"/>
        <end position="426"/>
    </location>
</feature>
<organism evidence="4">
    <name type="scientific">Auxenochlorella protothecoides</name>
    <name type="common">Green microalga</name>
    <name type="synonym">Chlorella protothecoides</name>
    <dbReference type="NCBI Taxonomy" id="3075"/>
    <lineage>
        <taxon>Eukaryota</taxon>
        <taxon>Viridiplantae</taxon>
        <taxon>Chlorophyta</taxon>
        <taxon>core chlorophytes</taxon>
        <taxon>Trebouxiophyceae</taxon>
        <taxon>Chlorellales</taxon>
        <taxon>Chlorellaceae</taxon>
        <taxon>Auxenochlorella</taxon>
    </lineage>
</organism>
<reference evidence="4" key="1">
    <citation type="submission" date="2015-08" db="EMBL/GenBank/DDBJ databases">
        <authorList>
            <person name="Babu N.S."/>
            <person name="Beckwith C.J."/>
            <person name="Beseler K.G."/>
            <person name="Brison A."/>
            <person name="Carone J.V."/>
            <person name="Caskin T.P."/>
            <person name="Diamond M."/>
            <person name="Durham M.E."/>
            <person name="Foxe J.M."/>
            <person name="Go M."/>
            <person name="Henderson B.A."/>
            <person name="Jones I.B."/>
            <person name="McGettigan J.A."/>
            <person name="Micheletti S.J."/>
            <person name="Nasrallah M.E."/>
            <person name="Ortiz D."/>
            <person name="Piller C.R."/>
            <person name="Privatt S.R."/>
            <person name="Schneider S.L."/>
            <person name="Sharp S."/>
            <person name="Smith T.C."/>
            <person name="Stanton J.D."/>
            <person name="Ullery H.E."/>
            <person name="Wilson R.J."/>
            <person name="Serrano M.G."/>
            <person name="Buck G."/>
            <person name="Lee V."/>
            <person name="Wang Y."/>
            <person name="Carvalho R."/>
            <person name="Voegtly L."/>
            <person name="Shi R."/>
            <person name="Duckworth R."/>
            <person name="Johnson A."/>
            <person name="Loviza R."/>
            <person name="Walstead R."/>
            <person name="Shah Z."/>
            <person name="Kiflezghi M."/>
            <person name="Wade K."/>
            <person name="Ball S.L."/>
            <person name="Bradley K.W."/>
            <person name="Asai D.J."/>
            <person name="Bowman C.A."/>
            <person name="Russell D.A."/>
            <person name="Pope W.H."/>
            <person name="Jacobs-Sera D."/>
            <person name="Hendrix R.W."/>
            <person name="Hatfull G.F."/>
        </authorList>
    </citation>
    <scope>NUCLEOTIDE SEQUENCE</scope>
</reference>
<dbReference type="PANTHER" id="PTHR33925">
    <property type="entry name" value="PLASTID DIVISION PROTEIN CDP1, CHLOROPLASTIC-RELATED"/>
    <property type="match status" value="1"/>
</dbReference>
<accession>A0A1D2AGM8</accession>
<dbReference type="PANTHER" id="PTHR33925:SF1">
    <property type="entry name" value="PROTEIN ACCUMULATION AND REPLICATION OF CHLOROPLASTS 6, CHLOROPLASTIC"/>
    <property type="match status" value="1"/>
</dbReference>
<evidence type="ECO:0000259" key="2">
    <source>
        <dbReference type="Pfam" id="PF13355"/>
    </source>
</evidence>
<dbReference type="Pfam" id="PF23468">
    <property type="entry name" value="ARC6"/>
    <property type="match status" value="1"/>
</dbReference>
<evidence type="ECO:0000313" key="4">
    <source>
        <dbReference type="EMBL" id="JAT78370.1"/>
    </source>
</evidence>
<evidence type="ECO:0000259" key="3">
    <source>
        <dbReference type="Pfam" id="PF23468"/>
    </source>
</evidence>
<feature type="compositionally biased region" description="Low complexity" evidence="1">
    <location>
        <begin position="398"/>
        <end position="414"/>
    </location>
</feature>
<proteinExistence type="predicted"/>
<dbReference type="Pfam" id="PF13355">
    <property type="entry name" value="ARC6-like_IMS"/>
    <property type="match status" value="1"/>
</dbReference>
<protein>
    <submittedName>
        <fullName evidence="4">Uncharacterized protein</fullName>
    </submittedName>
</protein>
<dbReference type="InterPro" id="IPR057137">
    <property type="entry name" value="CDP1-like_a_solenoid_2"/>
</dbReference>
<feature type="non-terminal residue" evidence="4">
    <location>
        <position position="1"/>
    </location>
</feature>